<feature type="transmembrane region" description="Helical" evidence="1">
    <location>
        <begin position="6"/>
        <end position="32"/>
    </location>
</feature>
<keyword evidence="1" id="KW-0472">Membrane</keyword>
<gene>
    <name evidence="3" type="ORF">K493DRAFT_378775</name>
</gene>
<keyword evidence="1" id="KW-1133">Transmembrane helix</keyword>
<feature type="transmembrane region" description="Helical" evidence="1">
    <location>
        <begin position="44"/>
        <end position="63"/>
    </location>
</feature>
<dbReference type="CDD" id="cd07440">
    <property type="entry name" value="RGS"/>
    <property type="match status" value="1"/>
</dbReference>
<dbReference type="AlphaFoldDB" id="A0A1Y1Y082"/>
<evidence type="ECO:0000313" key="3">
    <source>
        <dbReference type="EMBL" id="ORX91423.1"/>
    </source>
</evidence>
<evidence type="ECO:0000259" key="2">
    <source>
        <dbReference type="PROSITE" id="PS50132"/>
    </source>
</evidence>
<dbReference type="PANTHER" id="PTHR10845:SF192">
    <property type="entry name" value="DOUBLE HIT, ISOFORM B"/>
    <property type="match status" value="1"/>
</dbReference>
<dbReference type="Gene3D" id="1.10.167.10">
    <property type="entry name" value="Regulator of G-protein Signalling 4, domain 2"/>
    <property type="match status" value="1"/>
</dbReference>
<feature type="domain" description="RGS" evidence="2">
    <location>
        <begin position="325"/>
        <end position="449"/>
    </location>
</feature>
<dbReference type="InterPro" id="IPR036305">
    <property type="entry name" value="RGS_sf"/>
</dbReference>
<name>A0A1Y1Y082_9FUNG</name>
<keyword evidence="4" id="KW-1185">Reference proteome</keyword>
<keyword evidence="1" id="KW-0812">Transmembrane</keyword>
<feature type="transmembrane region" description="Helical" evidence="1">
    <location>
        <begin position="75"/>
        <end position="100"/>
    </location>
</feature>
<dbReference type="InterPro" id="IPR044926">
    <property type="entry name" value="RGS_subdomain_2"/>
</dbReference>
<dbReference type="Pfam" id="PF00615">
    <property type="entry name" value="RGS"/>
    <property type="match status" value="1"/>
</dbReference>
<dbReference type="PROSITE" id="PS50132">
    <property type="entry name" value="RGS"/>
    <property type="match status" value="1"/>
</dbReference>
<dbReference type="SMART" id="SM00315">
    <property type="entry name" value="RGS"/>
    <property type="match status" value="1"/>
</dbReference>
<comment type="caution">
    <text evidence="3">The sequence shown here is derived from an EMBL/GenBank/DDBJ whole genome shotgun (WGS) entry which is preliminary data.</text>
</comment>
<proteinExistence type="predicted"/>
<organism evidence="3 4">
    <name type="scientific">Basidiobolus meristosporus CBS 931.73</name>
    <dbReference type="NCBI Taxonomy" id="1314790"/>
    <lineage>
        <taxon>Eukaryota</taxon>
        <taxon>Fungi</taxon>
        <taxon>Fungi incertae sedis</taxon>
        <taxon>Zoopagomycota</taxon>
        <taxon>Entomophthoromycotina</taxon>
        <taxon>Basidiobolomycetes</taxon>
        <taxon>Basidiobolales</taxon>
        <taxon>Basidiobolaceae</taxon>
        <taxon>Basidiobolus</taxon>
    </lineage>
</organism>
<dbReference type="SUPFAM" id="SSF48097">
    <property type="entry name" value="Regulator of G-protein signaling, RGS"/>
    <property type="match status" value="1"/>
</dbReference>
<feature type="transmembrane region" description="Helical" evidence="1">
    <location>
        <begin position="284"/>
        <end position="309"/>
    </location>
</feature>
<dbReference type="OrthoDB" id="196547at2759"/>
<evidence type="ECO:0000256" key="1">
    <source>
        <dbReference type="SAM" id="Phobius"/>
    </source>
</evidence>
<dbReference type="InterPro" id="IPR016137">
    <property type="entry name" value="RGS"/>
</dbReference>
<feature type="transmembrane region" description="Helical" evidence="1">
    <location>
        <begin position="252"/>
        <end position="272"/>
    </location>
</feature>
<feature type="transmembrane region" description="Helical" evidence="1">
    <location>
        <begin position="175"/>
        <end position="198"/>
    </location>
</feature>
<reference evidence="3 4" key="1">
    <citation type="submission" date="2016-07" db="EMBL/GenBank/DDBJ databases">
        <title>Pervasive Adenine N6-methylation of Active Genes in Fungi.</title>
        <authorList>
            <consortium name="DOE Joint Genome Institute"/>
            <person name="Mondo S.J."/>
            <person name="Dannebaum R.O."/>
            <person name="Kuo R.C."/>
            <person name="Labutti K."/>
            <person name="Haridas S."/>
            <person name="Kuo A."/>
            <person name="Salamov A."/>
            <person name="Ahrendt S.R."/>
            <person name="Lipzen A."/>
            <person name="Sullivan W."/>
            <person name="Andreopoulos W.B."/>
            <person name="Clum A."/>
            <person name="Lindquist E."/>
            <person name="Daum C."/>
            <person name="Ramamoorthy G.K."/>
            <person name="Gryganskyi A."/>
            <person name="Culley D."/>
            <person name="Magnuson J.K."/>
            <person name="James T.Y."/>
            <person name="O'Malley M.A."/>
            <person name="Stajich J.E."/>
            <person name="Spatafora J.W."/>
            <person name="Visel A."/>
            <person name="Grigoriev I.V."/>
        </authorList>
    </citation>
    <scope>NUCLEOTIDE SEQUENCE [LARGE SCALE GENOMIC DNA]</scope>
    <source>
        <strain evidence="3 4">CBS 931.73</strain>
    </source>
</reference>
<dbReference type="InParanoid" id="A0A1Y1Y082"/>
<dbReference type="PRINTS" id="PR01301">
    <property type="entry name" value="RGSPROTEIN"/>
</dbReference>
<evidence type="ECO:0000313" key="4">
    <source>
        <dbReference type="Proteomes" id="UP000193498"/>
    </source>
</evidence>
<dbReference type="EMBL" id="MCFE01000322">
    <property type="protein sequence ID" value="ORX91423.1"/>
    <property type="molecule type" value="Genomic_DNA"/>
</dbReference>
<dbReference type="Proteomes" id="UP000193498">
    <property type="component" value="Unassembled WGS sequence"/>
</dbReference>
<sequence length="467" mass="53965">MLLRSAAGIPAVVFTTYAIYLLSVLSTSYYFWNYRNHPGIRSRSIQLTFIGVVASFFLSSVYLVGPLTQFLPCFITLWCGSVLTPIVLLTTVGKFLRVAFLYRTSLSKLKAERQRLEEQKERHKVSSVSSQRDEIFEPSDILLDIDSFTNTKEAIPTEVNNSWLHQNSYIFEDRFLIRILGGFTIFHILVTVVIQCLTQDYSFSAPLRDDCLSGWEYFPVYVAGSCEIFVLGPIVIQYIRGVTDAYNIVKELVALVLTTGVGMCIYLIFAYIPPVYDVRFTVPVGVWGFVTLWNIHLLNCGLPLMEIYITNRRSKNLPRDRKHPSFEEVLDHPVLFEKFKAFSVKDFSVENTLFYERYVRLKTTPSFLVKNFLTRGLPNEIQNELLTIYNTFIREDSEYQVNLRGETLRELDNRIQEKDLSICMFETALTEVKLLMYQHTFKRYLQQEFQTIGGLGNHGYASHEIIP</sequence>
<protein>
    <recommendedName>
        <fullName evidence="2">RGS domain-containing protein</fullName>
    </recommendedName>
</protein>
<dbReference type="PANTHER" id="PTHR10845">
    <property type="entry name" value="REGULATOR OF G PROTEIN SIGNALING"/>
    <property type="match status" value="1"/>
</dbReference>
<accession>A0A1Y1Y082</accession>
<feature type="transmembrane region" description="Helical" evidence="1">
    <location>
        <begin position="218"/>
        <end position="240"/>
    </location>
</feature>